<dbReference type="SUPFAM" id="SSF52402">
    <property type="entry name" value="Adenine nucleotide alpha hydrolases-like"/>
    <property type="match status" value="1"/>
</dbReference>
<gene>
    <name evidence="7" type="primary">nadE</name>
    <name evidence="11" type="ORF">GGR96_003241</name>
</gene>
<dbReference type="NCBIfam" id="TIGR00552">
    <property type="entry name" value="nadE"/>
    <property type="match status" value="1"/>
</dbReference>
<evidence type="ECO:0000256" key="9">
    <source>
        <dbReference type="RuleBase" id="RU003811"/>
    </source>
</evidence>
<feature type="binding site" evidence="7">
    <location>
        <begin position="318"/>
        <end position="325"/>
    </location>
    <ligand>
        <name>ATP</name>
        <dbReference type="ChEBI" id="CHEBI:30616"/>
    </ligand>
</feature>
<comment type="caution">
    <text evidence="11">The sequence shown here is derived from an EMBL/GenBank/DDBJ whole genome shotgun (WGS) entry which is preliminary data.</text>
</comment>
<evidence type="ECO:0000256" key="2">
    <source>
        <dbReference type="ARBA" id="ARBA00007145"/>
    </source>
</evidence>
<keyword evidence="12" id="KW-1185">Reference proteome</keyword>
<dbReference type="Gene3D" id="3.60.110.10">
    <property type="entry name" value="Carbon-nitrogen hydrolase"/>
    <property type="match status" value="1"/>
</dbReference>
<dbReference type="CDD" id="cd07570">
    <property type="entry name" value="GAT_Gln-NAD-synth"/>
    <property type="match status" value="1"/>
</dbReference>
<dbReference type="PIRSF" id="PIRSF006630">
    <property type="entry name" value="NADS_GAT"/>
    <property type="match status" value="1"/>
</dbReference>
<keyword evidence="6 7" id="KW-0520">NAD</keyword>
<dbReference type="InterPro" id="IPR003694">
    <property type="entry name" value="NAD_synthase"/>
</dbReference>
<dbReference type="PROSITE" id="PS50263">
    <property type="entry name" value="CN_HYDROLASE"/>
    <property type="match status" value="1"/>
</dbReference>
<dbReference type="HAMAP" id="MF_02090">
    <property type="entry name" value="NadE_glutamine_dep"/>
    <property type="match status" value="1"/>
</dbReference>
<evidence type="ECO:0000256" key="4">
    <source>
        <dbReference type="ARBA" id="ARBA00022741"/>
    </source>
</evidence>
<organism evidence="11 12">
    <name type="scientific">Thalassospira tepidiphila</name>
    <dbReference type="NCBI Taxonomy" id="393657"/>
    <lineage>
        <taxon>Bacteria</taxon>
        <taxon>Pseudomonadati</taxon>
        <taxon>Pseudomonadota</taxon>
        <taxon>Alphaproteobacteria</taxon>
        <taxon>Rhodospirillales</taxon>
        <taxon>Thalassospiraceae</taxon>
        <taxon>Thalassospira</taxon>
    </lineage>
</organism>
<dbReference type="PANTHER" id="PTHR23090:SF9">
    <property type="entry name" value="GLUTAMINE-DEPENDENT NAD(+) SYNTHETASE"/>
    <property type="match status" value="1"/>
</dbReference>
<evidence type="ECO:0000256" key="6">
    <source>
        <dbReference type="ARBA" id="ARBA00023027"/>
    </source>
</evidence>
<dbReference type="CDD" id="cd00553">
    <property type="entry name" value="NAD_synthase"/>
    <property type="match status" value="1"/>
</dbReference>
<comment type="catalytic activity">
    <reaction evidence="7 8">
        <text>deamido-NAD(+) + L-glutamine + ATP + H2O = L-glutamate + AMP + diphosphate + NAD(+) + H(+)</text>
        <dbReference type="Rhea" id="RHEA:24384"/>
        <dbReference type="ChEBI" id="CHEBI:15377"/>
        <dbReference type="ChEBI" id="CHEBI:15378"/>
        <dbReference type="ChEBI" id="CHEBI:29985"/>
        <dbReference type="ChEBI" id="CHEBI:30616"/>
        <dbReference type="ChEBI" id="CHEBI:33019"/>
        <dbReference type="ChEBI" id="CHEBI:57540"/>
        <dbReference type="ChEBI" id="CHEBI:58359"/>
        <dbReference type="ChEBI" id="CHEBI:58437"/>
        <dbReference type="ChEBI" id="CHEBI:456215"/>
        <dbReference type="EC" id="6.3.5.1"/>
    </reaction>
</comment>
<evidence type="ECO:0000256" key="1">
    <source>
        <dbReference type="ARBA" id="ARBA00005188"/>
    </source>
</evidence>
<keyword evidence="4 7" id="KW-0547">Nucleotide-binding</keyword>
<comment type="pathway">
    <text evidence="1 7 8">Cofactor biosynthesis; NAD(+) biosynthesis; NAD(+) from deamido-NAD(+) (L-Gln route): step 1/1.</text>
</comment>
<dbReference type="Pfam" id="PF00795">
    <property type="entry name" value="CN_hydrolase"/>
    <property type="match status" value="1"/>
</dbReference>
<reference evidence="11 12" key="1">
    <citation type="submission" date="2020-03" db="EMBL/GenBank/DDBJ databases">
        <title>Genomic Encyclopedia of Type Strains, Phase IV (KMG-IV): sequencing the most valuable type-strain genomes for metagenomic binning, comparative biology and taxonomic classification.</title>
        <authorList>
            <person name="Goeker M."/>
        </authorList>
    </citation>
    <scope>NUCLEOTIDE SEQUENCE [LARGE SCALE GENOMIC DNA]</scope>
    <source>
        <strain evidence="11 12">DSM 18888</strain>
    </source>
</reference>
<dbReference type="Proteomes" id="UP000556869">
    <property type="component" value="Unassembled WGS sequence"/>
</dbReference>
<feature type="domain" description="CN hydrolase" evidence="10">
    <location>
        <begin position="28"/>
        <end position="271"/>
    </location>
</feature>
<dbReference type="InterPro" id="IPR014445">
    <property type="entry name" value="Gln-dep_NAD_synthase"/>
</dbReference>
<evidence type="ECO:0000256" key="7">
    <source>
        <dbReference type="HAMAP-Rule" id="MF_02090"/>
    </source>
</evidence>
<dbReference type="EC" id="6.3.5.1" evidence="7 8"/>
<dbReference type="NCBIfam" id="NF010588">
    <property type="entry name" value="PRK13981.1"/>
    <property type="match status" value="1"/>
</dbReference>
<feature type="binding site" evidence="7">
    <location>
        <position position="430"/>
    </location>
    <ligand>
        <name>deamido-NAD(+)</name>
        <dbReference type="ChEBI" id="CHEBI:58437"/>
        <note>ligand shared between two neighboring subunits</note>
    </ligand>
</feature>
<evidence type="ECO:0000256" key="8">
    <source>
        <dbReference type="PIRNR" id="PIRNR006630"/>
    </source>
</evidence>
<comment type="similarity">
    <text evidence="2 7 8">In the C-terminal section; belongs to the NAD synthetase family.</text>
</comment>
<accession>A0ABX0X3A1</accession>
<evidence type="ECO:0000256" key="5">
    <source>
        <dbReference type="ARBA" id="ARBA00022840"/>
    </source>
</evidence>
<evidence type="ECO:0000256" key="3">
    <source>
        <dbReference type="ARBA" id="ARBA00022598"/>
    </source>
</evidence>
<comment type="similarity">
    <text evidence="9">Belongs to the NAD synthetase family.</text>
</comment>
<comment type="caution">
    <text evidence="7">Lacks conserved residue(s) required for the propagation of feature annotation.</text>
</comment>
<sequence>MSETWDIAHSAIDSAQGRSYSNIMTKKLAIAIAQLNPIVGDVTGNRDKVVAAWETAADQAADVVLYSELVLSGYPPEDLVMKPAFMRHLHDAVEFICEHTAKRNDGPALLLTTPWEVDGTRHNAVLLIDQGKIVDVRAKNDLPNYGVFDEKRVFAAGPMPTPISFKGVKLGVPICEDVWTPNVVAHLADAGAEIFLVPNGSPFEADKDDLRRKLIEDRVRESGKPMIYCNEVGGQDELVFDGGSFGLNGDGSLAVALPAFAEDVVLTTWQQDENGQWRCADDAPKVGYPTGLDAIYQALVLGLRDYVNKNGFPGVVIGMSGGIDSALSAAVAVDALGSDRVRLVMMPSPYTSAESLEDAELCAGMLKTGIESINIGPAMAAFEQMLAPAFEGRDADITEENIQARSRGIILMGLSNKFGHMVLTTGNKSEMSVGYATLYGDMCGGYSVLKDLYKTTVFNLCHWRNEHKPVGAVGPDGMVIPERIITKPPSAELRPDQKDEDSLPPYDVLDDILHQMIEGERSVRDIVDSGHDEATVRRVWRLLDRAEYKRRQAPPGVKITPRAFGRDRRYPITNGFTNLVT</sequence>
<feature type="binding site" evidence="7">
    <location>
        <position position="145"/>
    </location>
    <ligand>
        <name>L-glutamine</name>
        <dbReference type="ChEBI" id="CHEBI:58359"/>
    </ligand>
</feature>
<feature type="binding site" evidence="7">
    <location>
        <position position="207"/>
    </location>
    <ligand>
        <name>L-glutamine</name>
        <dbReference type="ChEBI" id="CHEBI:58359"/>
    </ligand>
</feature>
<feature type="active site" description="Nucleophile; for glutaminase activity" evidence="7">
    <location>
        <position position="175"/>
    </location>
</feature>
<comment type="function">
    <text evidence="7">Catalyzes the ATP-dependent amidation of deamido-NAD to form NAD. Uses L-glutamine as a nitrogen source.</text>
</comment>
<feature type="active site" description="Proton acceptor; for glutaminase activity" evidence="7">
    <location>
        <position position="68"/>
    </location>
</feature>
<protein>
    <recommendedName>
        <fullName evidence="7 8">Glutamine-dependent NAD(+) synthetase</fullName>
        <ecNumber evidence="7 8">6.3.5.1</ecNumber>
    </recommendedName>
    <alternativeName>
        <fullName evidence="7 8">NAD(+) synthase [glutamine-hydrolyzing]</fullName>
    </alternativeName>
</protein>
<proteinExistence type="inferred from homology"/>
<feature type="binding site" evidence="7">
    <location>
        <position position="549"/>
    </location>
    <ligand>
        <name>deamido-NAD(+)</name>
        <dbReference type="ChEBI" id="CHEBI:58437"/>
        <note>ligand shared between two neighboring subunits</note>
    </ligand>
</feature>
<evidence type="ECO:0000259" key="10">
    <source>
        <dbReference type="PROSITE" id="PS50263"/>
    </source>
</evidence>
<dbReference type="InterPro" id="IPR003010">
    <property type="entry name" value="C-N_Hydrolase"/>
</dbReference>
<feature type="binding site" evidence="7">
    <location>
        <position position="401"/>
    </location>
    <ligand>
        <name>deamido-NAD(+)</name>
        <dbReference type="ChEBI" id="CHEBI:58437"/>
        <note>ligand shared between two neighboring subunits</note>
    </ligand>
</feature>
<dbReference type="SUPFAM" id="SSF56317">
    <property type="entry name" value="Carbon-nitrogen hydrolase"/>
    <property type="match status" value="1"/>
</dbReference>
<feature type="binding site" evidence="7">
    <location>
        <position position="201"/>
    </location>
    <ligand>
        <name>L-glutamine</name>
        <dbReference type="ChEBI" id="CHEBI:58359"/>
    </ligand>
</feature>
<dbReference type="GO" id="GO:0008795">
    <property type="term" value="F:NAD+ synthase activity"/>
    <property type="evidence" value="ECO:0007669"/>
    <property type="project" value="UniProtKB-EC"/>
</dbReference>
<evidence type="ECO:0000313" key="12">
    <source>
        <dbReference type="Proteomes" id="UP000556869"/>
    </source>
</evidence>
<dbReference type="InterPro" id="IPR014729">
    <property type="entry name" value="Rossmann-like_a/b/a_fold"/>
</dbReference>
<dbReference type="EMBL" id="JAATJD010000003">
    <property type="protein sequence ID" value="NJB76119.1"/>
    <property type="molecule type" value="Genomic_DNA"/>
</dbReference>
<name>A0ABX0X3A1_9PROT</name>
<keyword evidence="5 7" id="KW-0067">ATP-binding</keyword>
<feature type="binding site" evidence="7">
    <location>
        <position position="425"/>
    </location>
    <ligand>
        <name>ATP</name>
        <dbReference type="ChEBI" id="CHEBI:30616"/>
    </ligand>
</feature>
<dbReference type="Gene3D" id="3.40.50.620">
    <property type="entry name" value="HUPs"/>
    <property type="match status" value="1"/>
</dbReference>
<dbReference type="PANTHER" id="PTHR23090">
    <property type="entry name" value="NH 3 /GLUTAMINE-DEPENDENT NAD + SYNTHETASE"/>
    <property type="match status" value="1"/>
</dbReference>
<dbReference type="InterPro" id="IPR022310">
    <property type="entry name" value="NAD/GMP_synthase"/>
</dbReference>
<dbReference type="Pfam" id="PF02540">
    <property type="entry name" value="NAD_synthase"/>
    <property type="match status" value="1"/>
</dbReference>
<keyword evidence="3 7" id="KW-0436">Ligase</keyword>
<feature type="active site" description="For glutaminase activity" evidence="7">
    <location>
        <position position="139"/>
    </location>
</feature>
<evidence type="ECO:0000313" key="11">
    <source>
        <dbReference type="EMBL" id="NJB76119.1"/>
    </source>
</evidence>
<dbReference type="InterPro" id="IPR036526">
    <property type="entry name" value="C-N_Hydrolase_sf"/>
</dbReference>